<protein>
    <submittedName>
        <fullName evidence="2">Exostosin family protein</fullName>
    </submittedName>
</protein>
<evidence type="ECO:0000259" key="1">
    <source>
        <dbReference type="Pfam" id="PF03016"/>
    </source>
</evidence>
<organism evidence="2 3">
    <name type="scientific">Winogradskyella marincola</name>
    <dbReference type="NCBI Taxonomy" id="3037795"/>
    <lineage>
        <taxon>Bacteria</taxon>
        <taxon>Pseudomonadati</taxon>
        <taxon>Bacteroidota</taxon>
        <taxon>Flavobacteriia</taxon>
        <taxon>Flavobacteriales</taxon>
        <taxon>Flavobacteriaceae</taxon>
        <taxon>Winogradskyella</taxon>
    </lineage>
</organism>
<gene>
    <name evidence="2" type="ORF">P7122_00365</name>
</gene>
<feature type="domain" description="Exostosin GT47" evidence="1">
    <location>
        <begin position="147"/>
        <end position="309"/>
    </location>
</feature>
<accession>A0ABT6FWZ2</accession>
<sequence length="353" mass="41854">MKLFFPKKHYDSNYRRHLFALLKPFVKAKDFSDKSRISAYGISDKDVVFASSIEEADFVILTMSWMYYKVTKQVDKAITFIKEANRLGRKVVVSLPSDFGINIPKDLDVIIVREQGYRSKLDDYHYCVPVFIEDPLKKHYNQTIIFKKEYSILPTVGFCGQTDDSKIEALKESAKIVIRNFLYYFGVRYQTPHQLVPTKYLRSQLITLFQENPKIRANFILRKQHRAGIETLKNRDTHKTTLEFFDNIKNSDYVLCVRGVGNFSVRLYETLAMGRIPVFVNTDCILPHDSFLNWRDHVVWVEYKDRHRIVEKVVEFHSKLDDKKLNDLFEANRKLWEDKLRLKTYFQKLFQNL</sequence>
<dbReference type="EMBL" id="JARSBN010000001">
    <property type="protein sequence ID" value="MDG4714309.1"/>
    <property type="molecule type" value="Genomic_DNA"/>
</dbReference>
<keyword evidence="3" id="KW-1185">Reference proteome</keyword>
<dbReference type="RefSeq" id="WP_278003801.1">
    <property type="nucleotide sequence ID" value="NZ_JARSBN010000001.1"/>
</dbReference>
<proteinExistence type="predicted"/>
<dbReference type="Proteomes" id="UP001529085">
    <property type="component" value="Unassembled WGS sequence"/>
</dbReference>
<name>A0ABT6FWZ2_9FLAO</name>
<evidence type="ECO:0000313" key="2">
    <source>
        <dbReference type="EMBL" id="MDG4714309.1"/>
    </source>
</evidence>
<evidence type="ECO:0000313" key="3">
    <source>
        <dbReference type="Proteomes" id="UP001529085"/>
    </source>
</evidence>
<dbReference type="Pfam" id="PF03016">
    <property type="entry name" value="Exostosin_GT47"/>
    <property type="match status" value="1"/>
</dbReference>
<reference evidence="2 3" key="1">
    <citation type="submission" date="2023-03" db="EMBL/GenBank/DDBJ databases">
        <title>Strain YYF002 represents a novel species in the genus Winogradskyella isolated from seawater.</title>
        <authorList>
            <person name="Fu Z.-Y."/>
        </authorList>
    </citation>
    <scope>NUCLEOTIDE SEQUENCE [LARGE SCALE GENOMIC DNA]</scope>
    <source>
        <strain evidence="2 3">YYF002</strain>
    </source>
</reference>
<dbReference type="InterPro" id="IPR040911">
    <property type="entry name" value="Exostosin_GT47"/>
</dbReference>
<comment type="caution">
    <text evidence="2">The sequence shown here is derived from an EMBL/GenBank/DDBJ whole genome shotgun (WGS) entry which is preliminary data.</text>
</comment>